<evidence type="ECO:0000256" key="10">
    <source>
        <dbReference type="ARBA" id="ARBA00023180"/>
    </source>
</evidence>
<keyword evidence="6 12" id="KW-0521">NADP</keyword>
<dbReference type="EMBL" id="KB311498">
    <property type="protein sequence ID" value="ELT89167.1"/>
    <property type="molecule type" value="Genomic_DNA"/>
</dbReference>
<evidence type="ECO:0000313" key="17">
    <source>
        <dbReference type="Proteomes" id="UP000014760"/>
    </source>
</evidence>
<dbReference type="GO" id="GO:0050661">
    <property type="term" value="F:NADP binding"/>
    <property type="evidence" value="ECO:0007669"/>
    <property type="project" value="InterPro"/>
</dbReference>
<dbReference type="PROSITE" id="PS50065">
    <property type="entry name" value="HMG_COA_REDUCTASE_4"/>
    <property type="match status" value="1"/>
</dbReference>
<name>R7TCE1_CAPTE</name>
<keyword evidence="17" id="KW-1185">Reference proteome</keyword>
<keyword evidence="4 12" id="KW-0812">Transmembrane</keyword>
<feature type="transmembrane region" description="Helical" evidence="12">
    <location>
        <begin position="157"/>
        <end position="182"/>
    </location>
</feature>
<dbReference type="Gene3D" id="3.90.770.10">
    <property type="entry name" value="3-hydroxy-3-methylglutaryl-coenzyme A Reductase, Chain A, domain 2"/>
    <property type="match status" value="1"/>
</dbReference>
<reference evidence="15 17" key="2">
    <citation type="journal article" date="2013" name="Nature">
        <title>Insights into bilaterian evolution from three spiralian genomes.</title>
        <authorList>
            <person name="Simakov O."/>
            <person name="Marletaz F."/>
            <person name="Cho S.J."/>
            <person name="Edsinger-Gonzales E."/>
            <person name="Havlak P."/>
            <person name="Hellsten U."/>
            <person name="Kuo D.H."/>
            <person name="Larsson T."/>
            <person name="Lv J."/>
            <person name="Arendt D."/>
            <person name="Savage R."/>
            <person name="Osoegawa K."/>
            <person name="de Jong P."/>
            <person name="Grimwood J."/>
            <person name="Chapman J.A."/>
            <person name="Shapiro H."/>
            <person name="Aerts A."/>
            <person name="Otillar R.P."/>
            <person name="Terry A.Y."/>
            <person name="Boore J.L."/>
            <person name="Grigoriev I.V."/>
            <person name="Lindberg D.R."/>
            <person name="Seaver E.C."/>
            <person name="Weisblat D.A."/>
            <person name="Putnam N.H."/>
            <person name="Rokhsar D.S."/>
        </authorList>
    </citation>
    <scope>NUCLEOTIDE SEQUENCE</scope>
    <source>
        <strain evidence="15 17">I ESC-2004</strain>
    </source>
</reference>
<dbReference type="EC" id="1.1.1.34" evidence="12"/>
<sequence>MLSRLFRKHGQLCAAKPWEVIIGTITLTICVTSMSLYAVSNKICGWNYVCDQQTQEHKSSDVLVLSLTRCLAVVYIYLQFRNLRKLGSKYLLGIAGLLTVFSSFVFSAAVINLIGSDLTGLNEALPFFLLLVDLSKACGLARFALSSKSQDEVIDNIGRGMAILGPTITLDALVETLVIGIGTLSGVRQLETMCCFGCLSVLANYFAFMTFYPACLALVLELSRERNQGRPLWSMQQLTKVLQEEEEQKPNPVTQRIKIIMSLGLVLVHGHSRLVAGLNPDGSTLLEDATITRHVNPTQPLSLFYLQKACNPGIDYAVTLLLAAVLAVKYVFYDSVEVDKRLCSRESSSTSLVASMEGEEPITQSESNVTKWQKSEPDSEVASSMSFIIGDYDESDSDNEDKRMKARPPKSLEECVAIMKSDEGPAVLTNDEIMQLVNSKHIPNYKLESMLQDHERAVDIRRQMLSKDLPIADALKFLPFRNYDYTYVEGACCENVIGYMPLPVGTAGPLLLDGVKYTVPMATTEGCLVASTNRGCRAFGMSGGVKSMLINEGMTRAPVVRMPSAQRASEMKLWLDDQDNADLVAEAFNSTSRFARLKKLQVVQAARNLYIRFVAVTGDAMGMNMLSKGSEKALNMLMEQHFPDMEIMSLSGNLCTDKKPSAINWIEGRGKSVVCEAVIPSHVVQNVLKTSVSALVDLNISKNFIGSALSGSIGGFNAHASNMVTAIYIACGQDPAQNVASSNCMTILEPHGEMQQDLYISCTMPSIEVGTVGGGTILPPQAACLKMLGVQGASKVRPGDNSATLARVICATVMAGELSLMSALAAGHLVKSHLKHNRSTINMAAGTPMLANGTPGTCINRAA</sequence>
<dbReference type="AlphaFoldDB" id="R7TCE1"/>
<evidence type="ECO:0000256" key="13">
    <source>
        <dbReference type="SAM" id="MobiDB-lite"/>
    </source>
</evidence>
<comment type="similarity">
    <text evidence="3 12">Belongs to the HMG-CoA reductase family.</text>
</comment>
<organism evidence="15">
    <name type="scientific">Capitella teleta</name>
    <name type="common">Polychaete worm</name>
    <dbReference type="NCBI Taxonomy" id="283909"/>
    <lineage>
        <taxon>Eukaryota</taxon>
        <taxon>Metazoa</taxon>
        <taxon>Spiralia</taxon>
        <taxon>Lophotrochozoa</taxon>
        <taxon>Annelida</taxon>
        <taxon>Polychaeta</taxon>
        <taxon>Sedentaria</taxon>
        <taxon>Scolecida</taxon>
        <taxon>Capitellidae</taxon>
        <taxon>Capitella</taxon>
    </lineage>
</organism>
<dbReference type="InterPro" id="IPR000731">
    <property type="entry name" value="SSD"/>
</dbReference>
<dbReference type="SUPFAM" id="SSF56542">
    <property type="entry name" value="Substrate-binding domain of HMG-CoA reductase"/>
    <property type="match status" value="1"/>
</dbReference>
<evidence type="ECO:0000256" key="11">
    <source>
        <dbReference type="ARBA" id="ARBA00049909"/>
    </source>
</evidence>
<evidence type="ECO:0000256" key="3">
    <source>
        <dbReference type="ARBA" id="ARBA00007661"/>
    </source>
</evidence>
<feature type="domain" description="SSD" evidence="14">
    <location>
        <begin position="61"/>
        <end position="218"/>
    </location>
</feature>
<evidence type="ECO:0000313" key="15">
    <source>
        <dbReference type="EMBL" id="ELT89167.1"/>
    </source>
</evidence>
<keyword evidence="9 12" id="KW-0472">Membrane</keyword>
<dbReference type="SUPFAM" id="SSF55035">
    <property type="entry name" value="NAD-binding domain of HMG-CoA reductase"/>
    <property type="match status" value="1"/>
</dbReference>
<feature type="transmembrane region" description="Helical" evidence="12">
    <location>
        <begin position="202"/>
        <end position="220"/>
    </location>
</feature>
<dbReference type="PANTHER" id="PTHR10572">
    <property type="entry name" value="3-HYDROXY-3-METHYLGLUTARYL-COENZYME A REDUCTASE"/>
    <property type="match status" value="1"/>
</dbReference>
<dbReference type="InterPro" id="IPR002202">
    <property type="entry name" value="HMG_CoA_Rdtase"/>
</dbReference>
<dbReference type="EnsemblMetazoa" id="CapteT221784">
    <property type="protein sequence ID" value="CapteP221784"/>
    <property type="gene ID" value="CapteG221784"/>
</dbReference>
<accession>R7TCE1</accession>
<dbReference type="PRINTS" id="PR00071">
    <property type="entry name" value="HMGCOARDTASE"/>
</dbReference>
<dbReference type="CDD" id="cd00643">
    <property type="entry name" value="HMG-CoA_reductase_classI"/>
    <property type="match status" value="1"/>
</dbReference>
<proteinExistence type="inferred from homology"/>
<dbReference type="PROSITE" id="PS00066">
    <property type="entry name" value="HMG_COA_REDUCTASE_1"/>
    <property type="match status" value="1"/>
</dbReference>
<dbReference type="GO" id="GO:0005778">
    <property type="term" value="C:peroxisomal membrane"/>
    <property type="evidence" value="ECO:0007669"/>
    <property type="project" value="TreeGrafter"/>
</dbReference>
<evidence type="ECO:0000256" key="4">
    <source>
        <dbReference type="ARBA" id="ARBA00022692"/>
    </source>
</evidence>
<dbReference type="HOGENOM" id="CLU_001734_0_1_1"/>
<evidence type="ECO:0000256" key="1">
    <source>
        <dbReference type="ARBA" id="ARBA00004477"/>
    </source>
</evidence>
<evidence type="ECO:0000256" key="9">
    <source>
        <dbReference type="ARBA" id="ARBA00023136"/>
    </source>
</evidence>
<dbReference type="FunFam" id="3.30.70.420:FF:000001">
    <property type="entry name" value="3-hydroxy-3-methylglutaryl coenzyme A reductase"/>
    <property type="match status" value="1"/>
</dbReference>
<feature type="transmembrane region" description="Helical" evidence="12">
    <location>
        <begin position="59"/>
        <end position="78"/>
    </location>
</feature>
<comment type="pathway">
    <text evidence="2 12">Metabolic intermediate biosynthesis; (R)-mevalonate biosynthesis; (R)-mevalonate from acetyl-CoA: step 3/3.</text>
</comment>
<dbReference type="GO" id="GO:0008299">
    <property type="term" value="P:isoprenoid biosynthetic process"/>
    <property type="evidence" value="ECO:0007669"/>
    <property type="project" value="InterPro"/>
</dbReference>
<evidence type="ECO:0000313" key="16">
    <source>
        <dbReference type="EnsemblMetazoa" id="CapteP221784"/>
    </source>
</evidence>
<reference evidence="17" key="1">
    <citation type="submission" date="2012-12" db="EMBL/GenBank/DDBJ databases">
        <authorList>
            <person name="Hellsten U."/>
            <person name="Grimwood J."/>
            <person name="Chapman J.A."/>
            <person name="Shapiro H."/>
            <person name="Aerts A."/>
            <person name="Otillar R.P."/>
            <person name="Terry A.Y."/>
            <person name="Boore J.L."/>
            <person name="Simakov O."/>
            <person name="Marletaz F."/>
            <person name="Cho S.-J."/>
            <person name="Edsinger-Gonzales E."/>
            <person name="Havlak P."/>
            <person name="Kuo D.-H."/>
            <person name="Larsson T."/>
            <person name="Lv J."/>
            <person name="Arendt D."/>
            <person name="Savage R."/>
            <person name="Osoegawa K."/>
            <person name="de Jong P."/>
            <person name="Lindberg D.R."/>
            <person name="Seaver E.C."/>
            <person name="Weisblat D.A."/>
            <person name="Putnam N.H."/>
            <person name="Grigoriev I.V."/>
            <person name="Rokhsar D.S."/>
        </authorList>
    </citation>
    <scope>NUCLEOTIDE SEQUENCE</scope>
    <source>
        <strain evidence="17">I ESC-2004</strain>
    </source>
</reference>
<dbReference type="SUPFAM" id="SSF82866">
    <property type="entry name" value="Multidrug efflux transporter AcrB transmembrane domain"/>
    <property type="match status" value="1"/>
</dbReference>
<dbReference type="GO" id="GO:0016126">
    <property type="term" value="P:sterol biosynthetic process"/>
    <property type="evidence" value="ECO:0007669"/>
    <property type="project" value="TreeGrafter"/>
</dbReference>
<dbReference type="Pfam" id="PF12349">
    <property type="entry name" value="Sterol-sensing"/>
    <property type="match status" value="1"/>
</dbReference>
<feature type="region of interest" description="Disordered" evidence="13">
    <location>
        <begin position="353"/>
        <end position="381"/>
    </location>
</feature>
<evidence type="ECO:0000256" key="5">
    <source>
        <dbReference type="ARBA" id="ARBA00022824"/>
    </source>
</evidence>
<evidence type="ECO:0000259" key="14">
    <source>
        <dbReference type="PROSITE" id="PS50156"/>
    </source>
</evidence>
<comment type="catalytic activity">
    <reaction evidence="11">
        <text>(R)-mevalonate + 2 NADP(+) + CoA = (3S)-3-hydroxy-3-methylglutaryl-CoA + 2 NADPH + 2 H(+)</text>
        <dbReference type="Rhea" id="RHEA:15989"/>
        <dbReference type="ChEBI" id="CHEBI:15378"/>
        <dbReference type="ChEBI" id="CHEBI:36464"/>
        <dbReference type="ChEBI" id="CHEBI:43074"/>
        <dbReference type="ChEBI" id="CHEBI:57287"/>
        <dbReference type="ChEBI" id="CHEBI:57783"/>
        <dbReference type="ChEBI" id="CHEBI:58349"/>
        <dbReference type="EC" id="1.1.1.34"/>
    </reaction>
    <physiologicalReaction direction="right-to-left" evidence="11">
        <dbReference type="Rhea" id="RHEA:15991"/>
    </physiologicalReaction>
</comment>
<evidence type="ECO:0000256" key="6">
    <source>
        <dbReference type="ARBA" id="ARBA00022857"/>
    </source>
</evidence>
<dbReference type="PROSITE" id="PS01192">
    <property type="entry name" value="HMG_COA_REDUCTASE_3"/>
    <property type="match status" value="1"/>
</dbReference>
<dbReference type="FunCoup" id="R7TCE1">
    <property type="interactions" value="530"/>
</dbReference>
<keyword evidence="5 12" id="KW-0256">Endoplasmic reticulum</keyword>
<dbReference type="OMA" id="DCHIAMD"/>
<dbReference type="FunFam" id="3.90.770.10:FF:000002">
    <property type="entry name" value="3-hydroxy-3-methylglutaryl coenzyme A reductase"/>
    <property type="match status" value="1"/>
</dbReference>
<dbReference type="NCBIfam" id="TIGR00920">
    <property type="entry name" value="2A060605"/>
    <property type="match status" value="1"/>
</dbReference>
<dbReference type="InterPro" id="IPR009023">
    <property type="entry name" value="HMG_CoA_Rdtase_NAD(P)-bd_sf"/>
</dbReference>
<evidence type="ECO:0000256" key="7">
    <source>
        <dbReference type="ARBA" id="ARBA00022989"/>
    </source>
</evidence>
<evidence type="ECO:0000256" key="2">
    <source>
        <dbReference type="ARBA" id="ARBA00005084"/>
    </source>
</evidence>
<dbReference type="InterPro" id="IPR009029">
    <property type="entry name" value="HMG_CoA_Rdtase_sub-bd_dom_sf"/>
</dbReference>
<dbReference type="InterPro" id="IPR053958">
    <property type="entry name" value="HMGCR/SNAP/NPC1-like_SSD"/>
</dbReference>
<dbReference type="FunFam" id="1.10.3270.10:FF:000001">
    <property type="entry name" value="3-hydroxy-3-methylglutaryl coenzyme A reductase"/>
    <property type="match status" value="1"/>
</dbReference>
<dbReference type="STRING" id="283909.R7TCE1"/>
<dbReference type="Gene3D" id="1.10.3270.10">
    <property type="entry name" value="HMGR, N-terminal domain"/>
    <property type="match status" value="1"/>
</dbReference>
<evidence type="ECO:0000256" key="12">
    <source>
        <dbReference type="RuleBase" id="RU361219"/>
    </source>
</evidence>
<reference evidence="16" key="3">
    <citation type="submission" date="2015-06" db="UniProtKB">
        <authorList>
            <consortium name="EnsemblMetazoa"/>
        </authorList>
    </citation>
    <scope>IDENTIFICATION</scope>
</reference>
<gene>
    <name evidence="15" type="ORF">CAPTEDRAFT_221784</name>
</gene>
<dbReference type="GO" id="GO:0005789">
    <property type="term" value="C:endoplasmic reticulum membrane"/>
    <property type="evidence" value="ECO:0007669"/>
    <property type="project" value="UniProtKB-SubCell"/>
</dbReference>
<dbReference type="InterPro" id="IPR004554">
    <property type="entry name" value="HMG_CoA_Rdtase_eu_arc"/>
</dbReference>
<dbReference type="NCBIfam" id="TIGR00533">
    <property type="entry name" value="HMG_CoA_R_NADP"/>
    <property type="match status" value="1"/>
</dbReference>
<dbReference type="UniPathway" id="UPA00058">
    <property type="reaction ID" value="UER00103"/>
</dbReference>
<feature type="compositionally biased region" description="Polar residues" evidence="13">
    <location>
        <begin position="362"/>
        <end position="372"/>
    </location>
</feature>
<dbReference type="PROSITE" id="PS00318">
    <property type="entry name" value="HMG_COA_REDUCTASE_2"/>
    <property type="match status" value="1"/>
</dbReference>
<keyword evidence="7 12" id="KW-1133">Transmembrane helix</keyword>
<evidence type="ECO:0000256" key="8">
    <source>
        <dbReference type="ARBA" id="ARBA00023002"/>
    </source>
</evidence>
<keyword evidence="10" id="KW-0325">Glycoprotein</keyword>
<comment type="subcellular location">
    <subcellularLocation>
        <location evidence="1 12">Endoplasmic reticulum membrane</location>
        <topology evidence="1 12">Multi-pass membrane protein</topology>
    </subcellularLocation>
</comment>
<keyword evidence="8 12" id="KW-0560">Oxidoreductase</keyword>
<dbReference type="InterPro" id="IPR023282">
    <property type="entry name" value="HMG_CoA_Rdtase_N"/>
</dbReference>
<dbReference type="GO" id="GO:0004420">
    <property type="term" value="F:hydroxymethylglutaryl-CoA reductase (NADPH) activity"/>
    <property type="evidence" value="ECO:0007669"/>
    <property type="project" value="UniProtKB-EC"/>
</dbReference>
<dbReference type="InterPro" id="IPR004816">
    <property type="entry name" value="HMG_CoA_Rdtase_metazoan"/>
</dbReference>
<protein>
    <recommendedName>
        <fullName evidence="12">3-hydroxy-3-methylglutaryl coenzyme A reductase</fullName>
        <shortName evidence="12">HMG-CoA reductase</shortName>
        <ecNumber evidence="12">1.1.1.34</ecNumber>
    </recommendedName>
</protein>
<feature type="transmembrane region" description="Helical" evidence="12">
    <location>
        <begin position="20"/>
        <end position="39"/>
    </location>
</feature>
<dbReference type="Proteomes" id="UP000014760">
    <property type="component" value="Unassembled WGS sequence"/>
</dbReference>
<dbReference type="Pfam" id="PF00368">
    <property type="entry name" value="HMG-CoA_red"/>
    <property type="match status" value="1"/>
</dbReference>
<dbReference type="EMBL" id="AMQN01003321">
    <property type="status" value="NOT_ANNOTATED_CDS"/>
    <property type="molecule type" value="Genomic_DNA"/>
</dbReference>
<dbReference type="GO" id="GO:0015936">
    <property type="term" value="P:coenzyme A metabolic process"/>
    <property type="evidence" value="ECO:0007669"/>
    <property type="project" value="InterPro"/>
</dbReference>
<dbReference type="PROSITE" id="PS50156">
    <property type="entry name" value="SSD"/>
    <property type="match status" value="1"/>
</dbReference>
<feature type="transmembrane region" description="Helical" evidence="12">
    <location>
        <begin position="90"/>
        <end position="115"/>
    </location>
</feature>
<dbReference type="InterPro" id="IPR023076">
    <property type="entry name" value="HMG_CoA_Rdtase_CS"/>
</dbReference>
<dbReference type="InterPro" id="IPR023074">
    <property type="entry name" value="HMG_CoA_Rdtase_cat_sf"/>
</dbReference>
<dbReference type="PANTHER" id="PTHR10572:SF24">
    <property type="entry name" value="3-HYDROXY-3-METHYLGLUTARYL-COENZYME A REDUCTASE"/>
    <property type="match status" value="1"/>
</dbReference>
<dbReference type="Gene3D" id="3.30.70.420">
    <property type="entry name" value="Hydroxymethylglutaryl-CoA reductase, class I/II, NAD/NADP-binding domain"/>
    <property type="match status" value="1"/>
</dbReference>
<dbReference type="OrthoDB" id="310654at2759"/>